<organism evidence="7 8">
    <name type="scientific">Bilifractor porci</name>
    <dbReference type="NCBI Taxonomy" id="2606636"/>
    <lineage>
        <taxon>Bacteria</taxon>
        <taxon>Bacillati</taxon>
        <taxon>Bacillota</taxon>
        <taxon>Clostridia</taxon>
        <taxon>Lachnospirales</taxon>
        <taxon>Lachnospiraceae</taxon>
        <taxon>Bilifractor</taxon>
    </lineage>
</organism>
<dbReference type="CDD" id="cd00571">
    <property type="entry name" value="UreE"/>
    <property type="match status" value="1"/>
</dbReference>
<evidence type="ECO:0000313" key="8">
    <source>
        <dbReference type="Proteomes" id="UP000466864"/>
    </source>
</evidence>
<keyword evidence="4 5" id="KW-0143">Chaperone</keyword>
<comment type="function">
    <text evidence="5">Involved in urease metallocenter assembly. Binds nickel. Probably functions as a nickel donor during metallocenter assembly.</text>
</comment>
<feature type="domain" description="UreE urease accessory N-terminal" evidence="6">
    <location>
        <begin position="6"/>
        <end position="72"/>
    </location>
</feature>
<evidence type="ECO:0000256" key="4">
    <source>
        <dbReference type="ARBA" id="ARBA00023186"/>
    </source>
</evidence>
<comment type="subcellular location">
    <subcellularLocation>
        <location evidence="1 5">Cytoplasm</location>
    </subcellularLocation>
</comment>
<dbReference type="GO" id="GO:0051082">
    <property type="term" value="F:unfolded protein binding"/>
    <property type="evidence" value="ECO:0007669"/>
    <property type="project" value="UniProtKB-UniRule"/>
</dbReference>
<dbReference type="SUPFAM" id="SSF69737">
    <property type="entry name" value="Urease metallochaperone UreE, C-terminal domain"/>
    <property type="match status" value="1"/>
</dbReference>
<comment type="caution">
    <text evidence="7">The sequence shown here is derived from an EMBL/GenBank/DDBJ whole genome shotgun (WGS) entry which is preliminary data.</text>
</comment>
<evidence type="ECO:0000313" key="7">
    <source>
        <dbReference type="EMBL" id="MST82384.1"/>
    </source>
</evidence>
<dbReference type="EMBL" id="VUMV01000006">
    <property type="protein sequence ID" value="MST82384.1"/>
    <property type="molecule type" value="Genomic_DNA"/>
</dbReference>
<dbReference type="HAMAP" id="MF_00822">
    <property type="entry name" value="UreE"/>
    <property type="match status" value="1"/>
</dbReference>
<dbReference type="InterPro" id="IPR036118">
    <property type="entry name" value="UreE_N_sf"/>
</dbReference>
<evidence type="ECO:0000256" key="5">
    <source>
        <dbReference type="HAMAP-Rule" id="MF_00822"/>
    </source>
</evidence>
<dbReference type="Gene3D" id="3.30.70.790">
    <property type="entry name" value="UreE, C-terminal domain"/>
    <property type="match status" value="1"/>
</dbReference>
<dbReference type="GO" id="GO:0006457">
    <property type="term" value="P:protein folding"/>
    <property type="evidence" value="ECO:0007669"/>
    <property type="project" value="InterPro"/>
</dbReference>
<proteinExistence type="inferred from homology"/>
<gene>
    <name evidence="5" type="primary">ureE</name>
    <name evidence="7" type="ORF">FYJ60_08665</name>
</gene>
<accession>A0A7X2P8X1</accession>
<sequence>MILTEIYRNIADIPDVENWHVETAMVKSDDLLKSILRVRSDHGREYGIRLEDETQRLENGSAFLLEPGKLLVLSVIPDEVIVISPKDMDEMGRTAHMLGNLHKPVQVENGEITLLTDPVVLQTLDKSGTAYRLEKICLDQPMRYADLTPGHHSHGHSA</sequence>
<keyword evidence="2 5" id="KW-0963">Cytoplasm</keyword>
<dbReference type="Pfam" id="PF05194">
    <property type="entry name" value="UreE_C"/>
    <property type="match status" value="1"/>
</dbReference>
<dbReference type="SMART" id="SM00988">
    <property type="entry name" value="UreE_N"/>
    <property type="match status" value="1"/>
</dbReference>
<evidence type="ECO:0000256" key="1">
    <source>
        <dbReference type="ARBA" id="ARBA00004496"/>
    </source>
</evidence>
<dbReference type="SUPFAM" id="SSF69287">
    <property type="entry name" value="Urease metallochaperone UreE, N-terminal domain"/>
    <property type="match status" value="1"/>
</dbReference>
<dbReference type="InterPro" id="IPR004029">
    <property type="entry name" value="UreE_N"/>
</dbReference>
<dbReference type="AlphaFoldDB" id="A0A7X2P8X1"/>
<evidence type="ECO:0000256" key="2">
    <source>
        <dbReference type="ARBA" id="ARBA00022490"/>
    </source>
</evidence>
<dbReference type="Pfam" id="PF02814">
    <property type="entry name" value="UreE_N"/>
    <property type="match status" value="1"/>
</dbReference>
<dbReference type="GO" id="GO:0005737">
    <property type="term" value="C:cytoplasm"/>
    <property type="evidence" value="ECO:0007669"/>
    <property type="project" value="UniProtKB-SubCell"/>
</dbReference>
<dbReference type="PIRSF" id="PIRSF036402">
    <property type="entry name" value="Ureas_acces_UreE"/>
    <property type="match status" value="1"/>
</dbReference>
<dbReference type="Gene3D" id="2.60.260.20">
    <property type="entry name" value="Urease metallochaperone UreE, N-terminal domain"/>
    <property type="match status" value="1"/>
</dbReference>
<evidence type="ECO:0000259" key="6">
    <source>
        <dbReference type="SMART" id="SM00988"/>
    </source>
</evidence>
<reference evidence="7 8" key="1">
    <citation type="submission" date="2019-08" db="EMBL/GenBank/DDBJ databases">
        <title>In-depth cultivation of the pig gut microbiome towards novel bacterial diversity and tailored functional studies.</title>
        <authorList>
            <person name="Wylensek D."/>
            <person name="Hitch T.C.A."/>
            <person name="Clavel T."/>
        </authorList>
    </citation>
    <scope>NUCLEOTIDE SEQUENCE [LARGE SCALE GENOMIC DNA]</scope>
    <source>
        <strain evidence="7 8">Oil+RF-744-WCA-WT-13</strain>
    </source>
</reference>
<dbReference type="RefSeq" id="WP_154458297.1">
    <property type="nucleotide sequence ID" value="NZ_VUMV01000006.1"/>
</dbReference>
<dbReference type="GO" id="GO:0019627">
    <property type="term" value="P:urea metabolic process"/>
    <property type="evidence" value="ECO:0007669"/>
    <property type="project" value="InterPro"/>
</dbReference>
<keyword evidence="8" id="KW-1185">Reference proteome</keyword>
<dbReference type="InterPro" id="IPR007864">
    <property type="entry name" value="UreE_C_dom"/>
</dbReference>
<dbReference type="InterPro" id="IPR012406">
    <property type="entry name" value="UreE"/>
</dbReference>
<evidence type="ECO:0000256" key="3">
    <source>
        <dbReference type="ARBA" id="ARBA00022596"/>
    </source>
</evidence>
<dbReference type="GO" id="GO:0016151">
    <property type="term" value="F:nickel cation binding"/>
    <property type="evidence" value="ECO:0007669"/>
    <property type="project" value="UniProtKB-UniRule"/>
</dbReference>
<comment type="similarity">
    <text evidence="5">Belongs to the UreE family.</text>
</comment>
<dbReference type="Proteomes" id="UP000466864">
    <property type="component" value="Unassembled WGS sequence"/>
</dbReference>
<protein>
    <recommendedName>
        <fullName evidence="5">Urease accessory protein UreE</fullName>
    </recommendedName>
</protein>
<name>A0A7X2P8X1_9FIRM</name>
<keyword evidence="3 5" id="KW-0533">Nickel</keyword>
<dbReference type="GO" id="GO:0065003">
    <property type="term" value="P:protein-containing complex assembly"/>
    <property type="evidence" value="ECO:0007669"/>
    <property type="project" value="InterPro"/>
</dbReference>